<dbReference type="AlphaFoldDB" id="A0A6J7KDM0"/>
<gene>
    <name evidence="2" type="ORF">UFOPK3564_03670</name>
</gene>
<feature type="region of interest" description="Disordered" evidence="1">
    <location>
        <begin position="1"/>
        <end position="75"/>
    </location>
</feature>
<dbReference type="EMBL" id="CAFBMK010000379">
    <property type="protein sequence ID" value="CAB4954278.1"/>
    <property type="molecule type" value="Genomic_DNA"/>
</dbReference>
<feature type="compositionally biased region" description="Low complexity" evidence="1">
    <location>
        <begin position="41"/>
        <end position="53"/>
    </location>
</feature>
<sequence length="92" mass="8750">MDRASVGSGSNGVGGSAGTCVGSGAVEGSGAAAGGAGDAGGVSSSPRPSGVRSCRNVWPTPADPPAGTSRTKLATNAPVLRNFRFDGAESKT</sequence>
<proteinExistence type="predicted"/>
<evidence type="ECO:0000256" key="1">
    <source>
        <dbReference type="SAM" id="MobiDB-lite"/>
    </source>
</evidence>
<name>A0A6J7KDM0_9ZZZZ</name>
<evidence type="ECO:0000313" key="2">
    <source>
        <dbReference type="EMBL" id="CAB4954278.1"/>
    </source>
</evidence>
<feature type="compositionally biased region" description="Gly residues" evidence="1">
    <location>
        <begin position="25"/>
        <end position="40"/>
    </location>
</feature>
<accession>A0A6J7KDM0</accession>
<protein>
    <submittedName>
        <fullName evidence="2">Unannotated protein</fullName>
    </submittedName>
</protein>
<organism evidence="2">
    <name type="scientific">freshwater metagenome</name>
    <dbReference type="NCBI Taxonomy" id="449393"/>
    <lineage>
        <taxon>unclassified sequences</taxon>
        <taxon>metagenomes</taxon>
        <taxon>ecological metagenomes</taxon>
    </lineage>
</organism>
<reference evidence="2" key="1">
    <citation type="submission" date="2020-05" db="EMBL/GenBank/DDBJ databases">
        <authorList>
            <person name="Chiriac C."/>
            <person name="Salcher M."/>
            <person name="Ghai R."/>
            <person name="Kavagutti S V."/>
        </authorList>
    </citation>
    <scope>NUCLEOTIDE SEQUENCE</scope>
</reference>